<dbReference type="PRINTS" id="PR00237">
    <property type="entry name" value="GPCRRHODOPSN"/>
</dbReference>
<dbReference type="PROSITE" id="PS50262">
    <property type="entry name" value="G_PROTEIN_RECEP_F1_2"/>
    <property type="match status" value="1"/>
</dbReference>
<keyword evidence="12" id="KW-1185">Reference proteome</keyword>
<keyword evidence="6 9" id="KW-0472">Membrane</keyword>
<feature type="transmembrane region" description="Helical" evidence="9">
    <location>
        <begin position="37"/>
        <end position="60"/>
    </location>
</feature>
<keyword evidence="8" id="KW-0807">Transducer</keyword>
<dbReference type="OrthoDB" id="5987936at2759"/>
<evidence type="ECO:0000313" key="12">
    <source>
        <dbReference type="Proteomes" id="UP000192578"/>
    </source>
</evidence>
<name>A0A9X6RJD5_HYPEX</name>
<dbReference type="GO" id="GO:0004997">
    <property type="term" value="F:thyrotropin-releasing hormone receptor activity"/>
    <property type="evidence" value="ECO:0007669"/>
    <property type="project" value="InterPro"/>
</dbReference>
<dbReference type="AlphaFoldDB" id="A0A9X6RJD5"/>
<dbReference type="Proteomes" id="UP000192578">
    <property type="component" value="Unassembled WGS sequence"/>
</dbReference>
<feature type="domain" description="G-protein coupled receptors family 1 profile" evidence="10">
    <location>
        <begin position="53"/>
        <end position="363"/>
    </location>
</feature>
<evidence type="ECO:0000256" key="2">
    <source>
        <dbReference type="ARBA" id="ARBA00004370"/>
    </source>
</evidence>
<evidence type="ECO:0000256" key="6">
    <source>
        <dbReference type="ARBA" id="ARBA00023136"/>
    </source>
</evidence>
<dbReference type="EMBL" id="MTYJ01000178">
    <property type="protein sequence ID" value="OWA49968.1"/>
    <property type="molecule type" value="Genomic_DNA"/>
</dbReference>
<dbReference type="InterPro" id="IPR002120">
    <property type="entry name" value="TRH_rcpt_1"/>
</dbReference>
<dbReference type="SUPFAM" id="SSF81321">
    <property type="entry name" value="Family A G protein-coupled receptor-like"/>
    <property type="match status" value="1"/>
</dbReference>
<organism evidence="11 12">
    <name type="scientific">Hypsibius exemplaris</name>
    <name type="common">Freshwater tardigrade</name>
    <dbReference type="NCBI Taxonomy" id="2072580"/>
    <lineage>
        <taxon>Eukaryota</taxon>
        <taxon>Metazoa</taxon>
        <taxon>Ecdysozoa</taxon>
        <taxon>Tardigrada</taxon>
        <taxon>Eutardigrada</taxon>
        <taxon>Parachela</taxon>
        <taxon>Hypsibioidea</taxon>
        <taxon>Hypsibiidae</taxon>
        <taxon>Hypsibius</taxon>
    </lineage>
</organism>
<dbReference type="SMART" id="SM01381">
    <property type="entry name" value="7TM_GPCR_Srsx"/>
    <property type="match status" value="1"/>
</dbReference>
<dbReference type="PROSITE" id="PS00237">
    <property type="entry name" value="G_PROTEIN_RECEP_F1_1"/>
    <property type="match status" value="1"/>
</dbReference>
<comment type="function">
    <text evidence="1">Receptor for thyrotropin-releasing hormone (TRH). Upon ligand binding, this G-protein-coupled receptor triggers activation of the phosphatidylinositol (IP3)-calcium-protein kinase C (PKC) pathway.</text>
</comment>
<feature type="transmembrane region" description="Helical" evidence="9">
    <location>
        <begin position="72"/>
        <end position="91"/>
    </location>
</feature>
<evidence type="ECO:0000256" key="4">
    <source>
        <dbReference type="ARBA" id="ARBA00022692"/>
    </source>
</evidence>
<sequence length="417" mass="48144">MDDLFLTTRPQEEDFLNHTEIVLEYNYYDYFPLSYRVLATVIHSLIFVFGVVGNVILILVVRRTRNLQSPTFVYLVSLAFADLIVLISAVPEAIVVHHIGRRWLLGQAGCSLFIFFNFLGINAGSLSILAFTLEQYIAVCGRYSRRFRMSDRTTKYVWGLWIFSILYCSPWFGLTEVQPDVYEPEQMQCELRLSREVYIGVFAADLILFYVLPLAVAVVVYSKIAWVLMKAVRYCSRDSPCLSLSGMDNSSSQPGICGPVGGFPGEKSGMIKPTYSASVIYNALLTSERSTILDEKREWVLQSRAQVIRMLVVIVVLFAAAWLPFRGLLVYNAFASDPWLDIWYVLFAKTFIYANSAMNPYLFNIMSRRYRMAVYRMLFGGPKKHRKQRQQRPHPHNEFKNSQTRFYFEKNKKFDTV</sequence>
<accession>A0A9X6RJD5</accession>
<dbReference type="GO" id="GO:0016020">
    <property type="term" value="C:membrane"/>
    <property type="evidence" value="ECO:0007669"/>
    <property type="project" value="UniProtKB-SubCell"/>
</dbReference>
<feature type="transmembrane region" description="Helical" evidence="9">
    <location>
        <begin position="197"/>
        <end position="221"/>
    </location>
</feature>
<feature type="transmembrane region" description="Helical" evidence="9">
    <location>
        <begin position="307"/>
        <end position="330"/>
    </location>
</feature>
<protein>
    <recommendedName>
        <fullName evidence="3">Thyrotropin-releasing hormone receptor</fullName>
    </recommendedName>
    <alternativeName>
        <fullName evidence="7">Thyroliberin receptor</fullName>
    </alternativeName>
</protein>
<feature type="transmembrane region" description="Helical" evidence="9">
    <location>
        <begin position="342"/>
        <end position="363"/>
    </location>
</feature>
<dbReference type="Pfam" id="PF00001">
    <property type="entry name" value="7tm_1"/>
    <property type="match status" value="1"/>
</dbReference>
<evidence type="ECO:0000313" key="11">
    <source>
        <dbReference type="EMBL" id="OWA49968.1"/>
    </source>
</evidence>
<dbReference type="InterPro" id="IPR000276">
    <property type="entry name" value="GPCR_Rhodpsn"/>
</dbReference>
<keyword evidence="4 8" id="KW-0812">Transmembrane</keyword>
<evidence type="ECO:0000256" key="9">
    <source>
        <dbReference type="SAM" id="Phobius"/>
    </source>
</evidence>
<comment type="caution">
    <text evidence="11">The sequence shown here is derived from an EMBL/GenBank/DDBJ whole genome shotgun (WGS) entry which is preliminary data.</text>
</comment>
<evidence type="ECO:0000256" key="7">
    <source>
        <dbReference type="ARBA" id="ARBA00032251"/>
    </source>
</evidence>
<reference evidence="12" key="1">
    <citation type="submission" date="2017-01" db="EMBL/GenBank/DDBJ databases">
        <title>Comparative genomics of anhydrobiosis in the tardigrade Hypsibius dujardini.</title>
        <authorList>
            <person name="Yoshida Y."/>
            <person name="Koutsovoulos G."/>
            <person name="Laetsch D."/>
            <person name="Stevens L."/>
            <person name="Kumar S."/>
            <person name="Horikawa D."/>
            <person name="Ishino K."/>
            <person name="Komine S."/>
            <person name="Tomita M."/>
            <person name="Blaxter M."/>
            <person name="Arakawa K."/>
        </authorList>
    </citation>
    <scope>NUCLEOTIDE SEQUENCE [LARGE SCALE GENOMIC DNA]</scope>
    <source>
        <strain evidence="12">Z151</strain>
    </source>
</reference>
<evidence type="ECO:0000259" key="10">
    <source>
        <dbReference type="PROSITE" id="PS50262"/>
    </source>
</evidence>
<feature type="transmembrane region" description="Helical" evidence="9">
    <location>
        <begin position="154"/>
        <end position="174"/>
    </location>
</feature>
<keyword evidence="8 11" id="KW-0675">Receptor</keyword>
<keyword evidence="5 9" id="KW-1133">Transmembrane helix</keyword>
<evidence type="ECO:0000256" key="3">
    <source>
        <dbReference type="ARBA" id="ARBA00018873"/>
    </source>
</evidence>
<proteinExistence type="inferred from homology"/>
<feature type="transmembrane region" description="Helical" evidence="9">
    <location>
        <begin position="111"/>
        <end position="133"/>
    </location>
</feature>
<keyword evidence="8" id="KW-0297">G-protein coupled receptor</keyword>
<dbReference type="InterPro" id="IPR017452">
    <property type="entry name" value="GPCR_Rhodpsn_7TM"/>
</dbReference>
<comment type="subcellular location">
    <subcellularLocation>
        <location evidence="2">Membrane</location>
    </subcellularLocation>
</comment>
<dbReference type="PANTHER" id="PTHR46061">
    <property type="entry name" value="THYROTROPIN-RELEASING HORMONE RECEPTOR"/>
    <property type="match status" value="1"/>
</dbReference>
<dbReference type="Gene3D" id="1.20.1070.10">
    <property type="entry name" value="Rhodopsin 7-helix transmembrane proteins"/>
    <property type="match status" value="1"/>
</dbReference>
<evidence type="ECO:0000256" key="1">
    <source>
        <dbReference type="ARBA" id="ARBA00004100"/>
    </source>
</evidence>
<evidence type="ECO:0000256" key="8">
    <source>
        <dbReference type="RuleBase" id="RU000688"/>
    </source>
</evidence>
<gene>
    <name evidence="11" type="ORF">BV898_14500</name>
</gene>
<comment type="similarity">
    <text evidence="8">Belongs to the G-protein coupled receptor 1 family.</text>
</comment>
<evidence type="ECO:0000256" key="5">
    <source>
        <dbReference type="ARBA" id="ARBA00022989"/>
    </source>
</evidence>
<dbReference type="PANTHER" id="PTHR46061:SF3">
    <property type="entry name" value="THYROTROPIN-RELEASING HORMONE RECEPTOR"/>
    <property type="match status" value="1"/>
</dbReference>